<accession>A0ABP6CZ50</accession>
<evidence type="ECO:0000313" key="1">
    <source>
        <dbReference type="EMBL" id="GAA2628180.1"/>
    </source>
</evidence>
<gene>
    <name evidence="1" type="ORF">GCM10009863_49040</name>
</gene>
<comment type="caution">
    <text evidence="1">The sequence shown here is derived from an EMBL/GenBank/DDBJ whole genome shotgun (WGS) entry which is preliminary data.</text>
</comment>
<name>A0ABP6CZ50_9ACTN</name>
<reference evidence="2" key="1">
    <citation type="journal article" date="2019" name="Int. J. Syst. Evol. Microbiol.">
        <title>The Global Catalogue of Microorganisms (GCM) 10K type strain sequencing project: providing services to taxonomists for standard genome sequencing and annotation.</title>
        <authorList>
            <consortium name="The Broad Institute Genomics Platform"/>
            <consortium name="The Broad Institute Genome Sequencing Center for Infectious Disease"/>
            <person name="Wu L."/>
            <person name="Ma J."/>
        </authorList>
    </citation>
    <scope>NUCLEOTIDE SEQUENCE [LARGE SCALE GENOMIC DNA]</scope>
    <source>
        <strain evidence="2">JCM 16373</strain>
    </source>
</reference>
<dbReference type="Proteomes" id="UP001501447">
    <property type="component" value="Unassembled WGS sequence"/>
</dbReference>
<evidence type="ECO:0000313" key="2">
    <source>
        <dbReference type="Proteomes" id="UP001501447"/>
    </source>
</evidence>
<protein>
    <submittedName>
        <fullName evidence="1">Uncharacterized protein</fullName>
    </submittedName>
</protein>
<sequence>MPAYSIEFAPRSAARPRIRASVRYRLLLRMAFGIGFSSRGGRLGIREGIRARDGAGAAGYHVAGPLPWRAAPGAVRW</sequence>
<proteinExistence type="predicted"/>
<organism evidence="1 2">
    <name type="scientific">Streptomyces axinellae</name>
    <dbReference type="NCBI Taxonomy" id="552788"/>
    <lineage>
        <taxon>Bacteria</taxon>
        <taxon>Bacillati</taxon>
        <taxon>Actinomycetota</taxon>
        <taxon>Actinomycetes</taxon>
        <taxon>Kitasatosporales</taxon>
        <taxon>Streptomycetaceae</taxon>
        <taxon>Streptomyces</taxon>
    </lineage>
</organism>
<keyword evidence="2" id="KW-1185">Reference proteome</keyword>
<dbReference type="EMBL" id="BAAARJ010000017">
    <property type="protein sequence ID" value="GAA2628180.1"/>
    <property type="molecule type" value="Genomic_DNA"/>
</dbReference>